<sequence>MPNSESESVAFDSPEQASLGQLTDEVEAHIQRLTVLDLESVCIRRAIRELNTRRNRFVLISRLPAEVLAMVFMAYVADHWKAYTSPRAKDELWTPPYQWLAILHVNQDWRRAAVTTKALWTTFVPTRPACVKFMLEHAGQLPLQIRLGSPPDYFLVPLAEEANCMVLAELGRMRIAQLRVTQGVYKHLAAMEEEGLGTRELMVQELLLDVVVEDAESLPLLSVARMPQLTTLKVYWGLPALVISLNFPTLTSLHWLTPYELLLDDLRSTLSHFSLLQHLHLDLSLSFYVGFDNITIELPRLRTLSIEGAPRQVALLFRSLIFPQDTSVRLIFTDDGFQDWEIPHTVAWVAEKIARMRETTSDAAMAAFCPRSILLDTDPLFVQLSAETSNSTVAEVWDKPRFCLSIENNDLDEEAIANFMTCFFKPLNLSDVVDMRIGLELSTVTWSQFLQAQRIPNLENLRLTGLPVTEAFLGALTTPLPPSADHPNNSPSPCLFPKLKRLDMMSLDLHIHPDHPSEHDFMPRLETMLKRRLDLAAPLEKLFFINCNHVNDEDLEILNDLLLHPELHDSSDGRSRCSHDEHSDAVAGPDA</sequence>
<accession>A0ACC1SPA9</accession>
<evidence type="ECO:0000313" key="2">
    <source>
        <dbReference type="Proteomes" id="UP001148662"/>
    </source>
</evidence>
<proteinExistence type="predicted"/>
<evidence type="ECO:0000313" key="1">
    <source>
        <dbReference type="EMBL" id="KAJ3543780.1"/>
    </source>
</evidence>
<organism evidence="1 2">
    <name type="scientific">Phlebia brevispora</name>
    <dbReference type="NCBI Taxonomy" id="194682"/>
    <lineage>
        <taxon>Eukaryota</taxon>
        <taxon>Fungi</taxon>
        <taxon>Dikarya</taxon>
        <taxon>Basidiomycota</taxon>
        <taxon>Agaricomycotina</taxon>
        <taxon>Agaricomycetes</taxon>
        <taxon>Polyporales</taxon>
        <taxon>Meruliaceae</taxon>
        <taxon>Phlebia</taxon>
    </lineage>
</organism>
<protein>
    <submittedName>
        <fullName evidence="1">Uncharacterized protein</fullName>
    </submittedName>
</protein>
<name>A0ACC1SPA9_9APHY</name>
<gene>
    <name evidence="1" type="ORF">NM688_g5821</name>
</gene>
<keyword evidence="2" id="KW-1185">Reference proteome</keyword>
<dbReference type="EMBL" id="JANHOG010001113">
    <property type="protein sequence ID" value="KAJ3543780.1"/>
    <property type="molecule type" value="Genomic_DNA"/>
</dbReference>
<dbReference type="Proteomes" id="UP001148662">
    <property type="component" value="Unassembled WGS sequence"/>
</dbReference>
<reference evidence="1" key="1">
    <citation type="submission" date="2022-07" db="EMBL/GenBank/DDBJ databases">
        <title>Genome Sequence of Phlebia brevispora.</title>
        <authorList>
            <person name="Buettner E."/>
        </authorList>
    </citation>
    <scope>NUCLEOTIDE SEQUENCE</scope>
    <source>
        <strain evidence="1">MPL23</strain>
    </source>
</reference>
<comment type="caution">
    <text evidence="1">The sequence shown here is derived from an EMBL/GenBank/DDBJ whole genome shotgun (WGS) entry which is preliminary data.</text>
</comment>